<dbReference type="eggNOG" id="COG0247">
    <property type="taxonomic scope" value="Bacteria"/>
</dbReference>
<dbReference type="PROSITE" id="PS00198">
    <property type="entry name" value="4FE4S_FER_1"/>
    <property type="match status" value="1"/>
</dbReference>
<keyword evidence="3" id="KW-0560">Oxidoreductase</keyword>
<dbReference type="GO" id="GO:0016491">
    <property type="term" value="F:oxidoreductase activity"/>
    <property type="evidence" value="ECO:0007669"/>
    <property type="project" value="UniProtKB-KW"/>
</dbReference>
<dbReference type="InterPro" id="IPR009051">
    <property type="entry name" value="Helical_ferredxn"/>
</dbReference>
<dbReference type="PANTHER" id="PTHR43255:SF1">
    <property type="entry name" value="IRON-SULFUR-BINDING OXIDOREDUCTASE FADF-RELATED"/>
    <property type="match status" value="1"/>
</dbReference>
<name>B8FB79_DESAL</name>
<dbReference type="PANTHER" id="PTHR43255">
    <property type="entry name" value="IRON-SULFUR-BINDING OXIDOREDUCTASE FADF-RELATED-RELATED"/>
    <property type="match status" value="1"/>
</dbReference>
<evidence type="ECO:0000256" key="1">
    <source>
        <dbReference type="ARBA" id="ARBA00022485"/>
    </source>
</evidence>
<evidence type="ECO:0000313" key="7">
    <source>
        <dbReference type="EMBL" id="ACL04523.1"/>
    </source>
</evidence>
<protein>
    <submittedName>
        <fullName evidence="7">Uncharacterized Fe-S oxidoreductase (Contains cysteine-rich region domain)</fullName>
    </submittedName>
</protein>
<evidence type="ECO:0000256" key="4">
    <source>
        <dbReference type="ARBA" id="ARBA00023004"/>
    </source>
</evidence>
<dbReference type="HOGENOM" id="CLU_815351_0_0_7"/>
<keyword evidence="5" id="KW-0411">Iron-sulfur</keyword>
<dbReference type="Proteomes" id="UP000000739">
    <property type="component" value="Chromosome"/>
</dbReference>
<dbReference type="GO" id="GO:0051539">
    <property type="term" value="F:4 iron, 4 sulfur cluster binding"/>
    <property type="evidence" value="ECO:0007669"/>
    <property type="project" value="UniProtKB-KW"/>
</dbReference>
<dbReference type="EMBL" id="CP001322">
    <property type="protein sequence ID" value="ACL04523.1"/>
    <property type="molecule type" value="Genomic_DNA"/>
</dbReference>
<keyword evidence="1" id="KW-0004">4Fe-4S</keyword>
<evidence type="ECO:0000313" key="8">
    <source>
        <dbReference type="Proteomes" id="UP000000739"/>
    </source>
</evidence>
<dbReference type="InterPro" id="IPR051460">
    <property type="entry name" value="HdrC_iron-sulfur_subunit"/>
</dbReference>
<accession>B8FB79</accession>
<keyword evidence="2" id="KW-0479">Metal-binding</keyword>
<dbReference type="InterPro" id="IPR017900">
    <property type="entry name" value="4Fe4S_Fe_S_CS"/>
</dbReference>
<feature type="domain" description="Cysteine-rich" evidence="6">
    <location>
        <begin position="232"/>
        <end position="320"/>
    </location>
</feature>
<dbReference type="RefSeq" id="WP_015947593.1">
    <property type="nucleotide sequence ID" value="NC_011768.1"/>
</dbReference>
<dbReference type="Pfam" id="PF02754">
    <property type="entry name" value="CCG"/>
    <property type="match status" value="1"/>
</dbReference>
<dbReference type="AlphaFoldDB" id="B8FB79"/>
<evidence type="ECO:0000256" key="5">
    <source>
        <dbReference type="ARBA" id="ARBA00023014"/>
    </source>
</evidence>
<sequence>MYELKFDPDLCMACDTQDCLVKCQHMDIDQETARTEILKLADGEDSFVLRDCVTCYACEEYCPNGNHPFYLIVKMQEELGMLPLPDPLVKSGVQVGIPFRGEPVIDEMEGTVLNMGVFSPLLGRVQGSKLFEGLPVISHDSRKMFHYFCQLMYLHYGKTSVINERLDGIIQTLASHGAKEIVHFHDECYGTYASYAPAFGIEVPFKSIHLFEFLYNRLLELKDEIRPLGYKVVYQRPCSSRLSSDKHPFVAKIFDLIGVEYMDREYKDENAMCCGATILGQKKEGSRVYCAEIQKKNIDDMKKAGGQICVFNCPACMQTLGMPVSKAGIMPLFMSDLCRLAIGEKVG</sequence>
<dbReference type="GO" id="GO:0046872">
    <property type="term" value="F:metal ion binding"/>
    <property type="evidence" value="ECO:0007669"/>
    <property type="project" value="UniProtKB-KW"/>
</dbReference>
<dbReference type="InterPro" id="IPR004017">
    <property type="entry name" value="Cys_rich_dom"/>
</dbReference>
<dbReference type="SUPFAM" id="SSF46548">
    <property type="entry name" value="alpha-helical ferredoxin"/>
    <property type="match status" value="1"/>
</dbReference>
<dbReference type="GO" id="GO:0005886">
    <property type="term" value="C:plasma membrane"/>
    <property type="evidence" value="ECO:0007669"/>
    <property type="project" value="TreeGrafter"/>
</dbReference>
<dbReference type="Gene3D" id="1.10.1060.10">
    <property type="entry name" value="Alpha-helical ferredoxin"/>
    <property type="match status" value="1"/>
</dbReference>
<organism evidence="7 8">
    <name type="scientific">Desulfatibacillum aliphaticivorans</name>
    <dbReference type="NCBI Taxonomy" id="218208"/>
    <lineage>
        <taxon>Bacteria</taxon>
        <taxon>Pseudomonadati</taxon>
        <taxon>Thermodesulfobacteriota</taxon>
        <taxon>Desulfobacteria</taxon>
        <taxon>Desulfobacterales</taxon>
        <taxon>Desulfatibacillaceae</taxon>
        <taxon>Desulfatibacillum</taxon>
    </lineage>
</organism>
<evidence type="ECO:0000256" key="2">
    <source>
        <dbReference type="ARBA" id="ARBA00022723"/>
    </source>
</evidence>
<keyword evidence="4" id="KW-0408">Iron</keyword>
<proteinExistence type="predicted"/>
<dbReference type="KEGG" id="dal:Dalk_2833"/>
<gene>
    <name evidence="7" type="ordered locus">Dalk_2833</name>
</gene>
<evidence type="ECO:0000256" key="3">
    <source>
        <dbReference type="ARBA" id="ARBA00023002"/>
    </source>
</evidence>
<reference evidence="7 8" key="1">
    <citation type="journal article" date="2012" name="Environ. Microbiol.">
        <title>The genome sequence of Desulfatibacillum alkenivorans AK-01: a blueprint for anaerobic alkane oxidation.</title>
        <authorList>
            <person name="Callaghan A.V."/>
            <person name="Morris B.E."/>
            <person name="Pereira I.A."/>
            <person name="McInerney M.J."/>
            <person name="Austin R.N."/>
            <person name="Groves J.T."/>
            <person name="Kukor J.J."/>
            <person name="Suflita J.M."/>
            <person name="Young L.Y."/>
            <person name="Zylstra G.J."/>
            <person name="Wawrik B."/>
        </authorList>
    </citation>
    <scope>NUCLEOTIDE SEQUENCE [LARGE SCALE GENOMIC DNA]</scope>
    <source>
        <strain evidence="7 8">AK-01</strain>
    </source>
</reference>
<evidence type="ECO:0000259" key="6">
    <source>
        <dbReference type="Pfam" id="PF02754"/>
    </source>
</evidence>
<keyword evidence="8" id="KW-1185">Reference proteome</keyword>